<gene>
    <name evidence="1" type="ORF">GCM10012286_80280</name>
</gene>
<comment type="caution">
    <text evidence="1">The sequence shown here is derived from an EMBL/GenBank/DDBJ whole genome shotgun (WGS) entry which is preliminary data.</text>
</comment>
<keyword evidence="2" id="KW-1185">Reference proteome</keyword>
<proteinExistence type="predicted"/>
<sequence>MRTRADMKRWASVTITCVRITPISAASWRSAKPSTAYAAASTRQTASTRAVSVSVVSLGVIRRSAYVAKAPAMRATELAPATTRSERGQSLMQPI</sequence>
<evidence type="ECO:0000313" key="2">
    <source>
        <dbReference type="Proteomes" id="UP000656881"/>
    </source>
</evidence>
<evidence type="ECO:0000313" key="1">
    <source>
        <dbReference type="EMBL" id="GGO59209.1"/>
    </source>
</evidence>
<evidence type="ECO:0008006" key="3">
    <source>
        <dbReference type="Google" id="ProtNLM"/>
    </source>
</evidence>
<accession>A0ABQ2MV30</accession>
<name>A0ABQ2MV30_9ACTN</name>
<dbReference type="EMBL" id="BMNG01000027">
    <property type="protein sequence ID" value="GGO59209.1"/>
    <property type="molecule type" value="Genomic_DNA"/>
</dbReference>
<organism evidence="1 2">
    <name type="scientific">Streptomyces lasiicapitis</name>
    <dbReference type="NCBI Taxonomy" id="1923961"/>
    <lineage>
        <taxon>Bacteria</taxon>
        <taxon>Bacillati</taxon>
        <taxon>Actinomycetota</taxon>
        <taxon>Actinomycetes</taxon>
        <taxon>Kitasatosporales</taxon>
        <taxon>Streptomycetaceae</taxon>
        <taxon>Streptomyces</taxon>
    </lineage>
</organism>
<reference evidence="2" key="1">
    <citation type="journal article" date="2019" name="Int. J. Syst. Evol. Microbiol.">
        <title>The Global Catalogue of Microorganisms (GCM) 10K type strain sequencing project: providing services to taxonomists for standard genome sequencing and annotation.</title>
        <authorList>
            <consortium name="The Broad Institute Genomics Platform"/>
            <consortium name="The Broad Institute Genome Sequencing Center for Infectious Disease"/>
            <person name="Wu L."/>
            <person name="Ma J."/>
        </authorList>
    </citation>
    <scope>NUCLEOTIDE SEQUENCE [LARGE SCALE GENOMIC DNA]</scope>
    <source>
        <strain evidence="2">CGMCC 4.7349</strain>
    </source>
</reference>
<protein>
    <recommendedName>
        <fullName evidence="3">Secreted protein</fullName>
    </recommendedName>
</protein>
<dbReference type="Proteomes" id="UP000656881">
    <property type="component" value="Unassembled WGS sequence"/>
</dbReference>